<keyword evidence="9" id="KW-1185">Reference proteome</keyword>
<dbReference type="PANTHER" id="PTHR31485">
    <property type="entry name" value="PEPTIDYL SERINE ALPHA-GALACTOSYLTRANSFERASE"/>
    <property type="match status" value="1"/>
</dbReference>
<proteinExistence type="predicted"/>
<dbReference type="Pfam" id="PF23452">
    <property type="entry name" value="HPAT"/>
    <property type="match status" value="1"/>
</dbReference>
<evidence type="ECO:0000256" key="1">
    <source>
        <dbReference type="ARBA" id="ARBA00004167"/>
    </source>
</evidence>
<reference evidence="8" key="1">
    <citation type="submission" date="2017-08" db="EMBL/GenBank/DDBJ databases">
        <authorList>
            <person name="Polle J.E."/>
            <person name="Barry K."/>
            <person name="Cushman J."/>
            <person name="Schmutz J."/>
            <person name="Tran D."/>
            <person name="Hathwaick L.T."/>
            <person name="Yim W.C."/>
            <person name="Jenkins J."/>
            <person name="Mckie-Krisberg Z.M."/>
            <person name="Prochnik S."/>
            <person name="Lindquist E."/>
            <person name="Dockter R.B."/>
            <person name="Adam C."/>
            <person name="Molina H."/>
            <person name="Bunkerborg J."/>
            <person name="Jin E."/>
            <person name="Buchheim M."/>
            <person name="Magnuson J."/>
        </authorList>
    </citation>
    <scope>NUCLEOTIDE SEQUENCE</scope>
    <source>
        <strain evidence="8">CCAP 19/18</strain>
    </source>
</reference>
<keyword evidence="6" id="KW-0472">Membrane</keyword>
<keyword evidence="2" id="KW-0328">Glycosyltransferase</keyword>
<feature type="domain" description="Hydroxyproline O-arabinosyltransferase-like" evidence="7">
    <location>
        <begin position="85"/>
        <end position="368"/>
    </location>
</feature>
<comment type="subcellular location">
    <subcellularLocation>
        <location evidence="1">Membrane</location>
        <topology evidence="1">Single-pass membrane protein</topology>
    </subcellularLocation>
</comment>
<evidence type="ECO:0000256" key="5">
    <source>
        <dbReference type="ARBA" id="ARBA00022989"/>
    </source>
</evidence>
<dbReference type="EMBL" id="MU070217">
    <property type="protein sequence ID" value="KAF5828994.1"/>
    <property type="molecule type" value="Genomic_DNA"/>
</dbReference>
<evidence type="ECO:0000256" key="2">
    <source>
        <dbReference type="ARBA" id="ARBA00022676"/>
    </source>
</evidence>
<evidence type="ECO:0000313" key="8">
    <source>
        <dbReference type="EMBL" id="KAF5828994.1"/>
    </source>
</evidence>
<evidence type="ECO:0000313" key="9">
    <source>
        <dbReference type="Proteomes" id="UP000815325"/>
    </source>
</evidence>
<protein>
    <recommendedName>
        <fullName evidence="7">Hydroxyproline O-arabinosyltransferase-like domain-containing protein</fullName>
    </recommendedName>
</protein>
<comment type="caution">
    <text evidence="8">The sequence shown here is derived from an EMBL/GenBank/DDBJ whole genome shotgun (WGS) entry which is preliminary data.</text>
</comment>
<keyword evidence="5" id="KW-1133">Transmembrane helix</keyword>
<evidence type="ECO:0000256" key="6">
    <source>
        <dbReference type="ARBA" id="ARBA00023136"/>
    </source>
</evidence>
<evidence type="ECO:0000256" key="4">
    <source>
        <dbReference type="ARBA" id="ARBA00022692"/>
    </source>
</evidence>
<accession>A0ABQ7G309</accession>
<dbReference type="Proteomes" id="UP000815325">
    <property type="component" value="Unassembled WGS sequence"/>
</dbReference>
<organism evidence="8 9">
    <name type="scientific">Dunaliella salina</name>
    <name type="common">Green alga</name>
    <name type="synonym">Protococcus salinus</name>
    <dbReference type="NCBI Taxonomy" id="3046"/>
    <lineage>
        <taxon>Eukaryota</taxon>
        <taxon>Viridiplantae</taxon>
        <taxon>Chlorophyta</taxon>
        <taxon>core chlorophytes</taxon>
        <taxon>Chlorophyceae</taxon>
        <taxon>CS clade</taxon>
        <taxon>Chlamydomonadales</taxon>
        <taxon>Dunaliellaceae</taxon>
        <taxon>Dunaliella</taxon>
    </lineage>
</organism>
<evidence type="ECO:0000256" key="3">
    <source>
        <dbReference type="ARBA" id="ARBA00022679"/>
    </source>
</evidence>
<sequence>MRRTNSTAAPGSRPRLALLVITLFFCGYFLGLSTKHFLVPGLPEPEDEVVQGTAVGKGKAVVIVDEFKAPDPNHPFRKFRGDTIHALHTSSGGDYQNYQSRIMYASFKLVQGMPGGEKLTAYTRILHRTVPDYLMDEVPTFHVKPVKPQCDGWCDYPVANRPHAIKAWFDAAAKDPSMAQGAWFFMLEADYVWMRPMQIPGSAWDPDIPGVQYLFDYIQPWHPNAVPSIKKLYPGDIKDVPSSGPAPVLMRFEDFMKVVPTYVQASVTMEQDEDMKTRLGWVREMYAWDAAVAVHKGDVKLRTEHFPYSTTIVQPPFDVDLGQACMTHYTWGALYHEGIPSKGGKQVYRWEKRDIGRIDQTLKIQPIPMPIPFREGLFLEFDAPLTKPRHNLIVKQLEQMNRAIATLPDLTEYYRTVAEPRIQEAIKKRDEENKLGKAA</sequence>
<evidence type="ECO:0000259" key="7">
    <source>
        <dbReference type="Pfam" id="PF23452"/>
    </source>
</evidence>
<dbReference type="InterPro" id="IPR056508">
    <property type="entry name" value="HPAT-like"/>
</dbReference>
<dbReference type="InterPro" id="IPR044845">
    <property type="entry name" value="HPAT/SRGT1-like"/>
</dbReference>
<keyword evidence="3" id="KW-0808">Transferase</keyword>
<dbReference type="PANTHER" id="PTHR31485:SF17">
    <property type="match status" value="1"/>
</dbReference>
<gene>
    <name evidence="8" type="ORF">DUNSADRAFT_16723</name>
</gene>
<name>A0ABQ7G309_DUNSA</name>
<keyword evidence="4" id="KW-0812">Transmembrane</keyword>